<dbReference type="CDD" id="cd00118">
    <property type="entry name" value="LysM"/>
    <property type="match status" value="1"/>
</dbReference>
<feature type="domain" description="LysM" evidence="1">
    <location>
        <begin position="64"/>
        <end position="113"/>
    </location>
</feature>
<evidence type="ECO:0000313" key="2">
    <source>
        <dbReference type="EMBL" id="CAB4556609.1"/>
    </source>
</evidence>
<name>A0A6J6D1V1_9ZZZZ</name>
<reference evidence="2" key="1">
    <citation type="submission" date="2020-05" db="EMBL/GenBank/DDBJ databases">
        <authorList>
            <person name="Chiriac C."/>
            <person name="Salcher M."/>
            <person name="Ghai R."/>
            <person name="Kavagutti S V."/>
        </authorList>
    </citation>
    <scope>NUCLEOTIDE SEQUENCE</scope>
</reference>
<dbReference type="SUPFAM" id="SSF54106">
    <property type="entry name" value="LysM domain"/>
    <property type="match status" value="1"/>
</dbReference>
<dbReference type="InterPro" id="IPR018392">
    <property type="entry name" value="LysM"/>
</dbReference>
<dbReference type="Pfam" id="PF01476">
    <property type="entry name" value="LysM"/>
    <property type="match status" value="1"/>
</dbReference>
<evidence type="ECO:0000259" key="1">
    <source>
        <dbReference type="SMART" id="SM00257"/>
    </source>
</evidence>
<dbReference type="Gene3D" id="3.10.350.10">
    <property type="entry name" value="LysM domain"/>
    <property type="match status" value="1"/>
</dbReference>
<dbReference type="AlphaFoldDB" id="A0A6J6D1V1"/>
<sequence>MSTTFPVVVTTPAPLAPLRLTARGRLLLGASGLVVALSLISATSALGSGDGAGSTASELSSYEVITVLPGESLWSIAGEVAPEANRADVVAAIVDLNGLNGSALHSGQRLRVPTSN</sequence>
<proteinExistence type="predicted"/>
<gene>
    <name evidence="2" type="ORF">UFOPK1506_00794</name>
</gene>
<dbReference type="InterPro" id="IPR036779">
    <property type="entry name" value="LysM_dom_sf"/>
</dbReference>
<dbReference type="EMBL" id="CAEZSV010000144">
    <property type="protein sequence ID" value="CAB4556609.1"/>
    <property type="molecule type" value="Genomic_DNA"/>
</dbReference>
<organism evidence="2">
    <name type="scientific">freshwater metagenome</name>
    <dbReference type="NCBI Taxonomy" id="449393"/>
    <lineage>
        <taxon>unclassified sequences</taxon>
        <taxon>metagenomes</taxon>
        <taxon>ecological metagenomes</taxon>
    </lineage>
</organism>
<accession>A0A6J6D1V1</accession>
<dbReference type="SMART" id="SM00257">
    <property type="entry name" value="LysM"/>
    <property type="match status" value="1"/>
</dbReference>
<protein>
    <submittedName>
        <fullName evidence="2">Unannotated protein</fullName>
    </submittedName>
</protein>